<dbReference type="Proteomes" id="UP000504640">
    <property type="component" value="Unplaced"/>
</dbReference>
<evidence type="ECO:0000313" key="3">
    <source>
        <dbReference type="RefSeq" id="XP_032115117.1"/>
    </source>
</evidence>
<evidence type="ECO:0000256" key="1">
    <source>
        <dbReference type="SAM" id="MobiDB-lite"/>
    </source>
</evidence>
<dbReference type="AlphaFoldDB" id="A0A6J3GCJ4"/>
<protein>
    <submittedName>
        <fullName evidence="3">Cyclin-Y-like protein 2 isoform X3</fullName>
    </submittedName>
</protein>
<feature type="region of interest" description="Disordered" evidence="1">
    <location>
        <begin position="1"/>
        <end position="47"/>
    </location>
</feature>
<proteinExistence type="predicted"/>
<accession>A0A6J3GCJ4</accession>
<evidence type="ECO:0000313" key="2">
    <source>
        <dbReference type="Proteomes" id="UP000504640"/>
    </source>
</evidence>
<dbReference type="GeneID" id="116537179"/>
<dbReference type="PANTHER" id="PTHR14248">
    <property type="entry name" value="CYCLIN Y, ISOFORM A"/>
    <property type="match status" value="1"/>
</dbReference>
<keyword evidence="2" id="KW-1185">Reference proteome</keyword>
<feature type="compositionally biased region" description="Polar residues" evidence="1">
    <location>
        <begin position="29"/>
        <end position="47"/>
    </location>
</feature>
<organism evidence="2 3">
    <name type="scientific">Sapajus apella</name>
    <name type="common">Brown-capped capuchin</name>
    <name type="synonym">Cebus apella</name>
    <dbReference type="NCBI Taxonomy" id="9515"/>
    <lineage>
        <taxon>Eukaryota</taxon>
        <taxon>Metazoa</taxon>
        <taxon>Chordata</taxon>
        <taxon>Craniata</taxon>
        <taxon>Vertebrata</taxon>
        <taxon>Euteleostomi</taxon>
        <taxon>Mammalia</taxon>
        <taxon>Eutheria</taxon>
        <taxon>Euarchontoglires</taxon>
        <taxon>Primates</taxon>
        <taxon>Haplorrhini</taxon>
        <taxon>Platyrrhini</taxon>
        <taxon>Cebidae</taxon>
        <taxon>Cebinae</taxon>
        <taxon>Sapajus</taxon>
    </lineage>
</organism>
<sequence>MPEDRALESNPSDHPEAKKSEADDMALESNPSEARKSQTAQEIEENSGTNHIDTYYFSSKFNSCSTIFLEDTTTSCPHFKMTLKSVALEIYLLIKERDENRTLEIFDEHIFPFNVSGTFIEVVFLS</sequence>
<reference evidence="3" key="1">
    <citation type="submission" date="2025-08" db="UniProtKB">
        <authorList>
            <consortium name="RefSeq"/>
        </authorList>
    </citation>
    <scope>IDENTIFICATION</scope>
    <source>
        <tissue evidence="3">Blood</tissue>
    </source>
</reference>
<dbReference type="RefSeq" id="XP_032115117.1">
    <property type="nucleotide sequence ID" value="XM_032259226.1"/>
</dbReference>
<feature type="compositionally biased region" description="Basic and acidic residues" evidence="1">
    <location>
        <begin position="1"/>
        <end position="22"/>
    </location>
</feature>
<name>A0A6J3GCJ4_SAPAP</name>
<gene>
    <name evidence="3" type="primary">LOC116537179</name>
</gene>